<evidence type="ECO:0000256" key="1">
    <source>
        <dbReference type="ARBA" id="ARBA00011073"/>
    </source>
</evidence>
<dbReference type="PANTHER" id="PTHR43806">
    <property type="entry name" value="PEPTIDASE S8"/>
    <property type="match status" value="1"/>
</dbReference>
<evidence type="ECO:0000256" key="5">
    <source>
        <dbReference type="PIRSR" id="PIRSR615500-1"/>
    </source>
</evidence>
<dbReference type="RefSeq" id="WP_170178775.1">
    <property type="nucleotide sequence ID" value="NZ_RBIL01000001.1"/>
</dbReference>
<proteinExistence type="inferred from homology"/>
<evidence type="ECO:0000256" key="2">
    <source>
        <dbReference type="ARBA" id="ARBA00022670"/>
    </source>
</evidence>
<dbReference type="PROSITE" id="PS00138">
    <property type="entry name" value="SUBTILASE_SER"/>
    <property type="match status" value="1"/>
</dbReference>
<name>A0A660L6C1_9ACTN</name>
<dbReference type="AlphaFoldDB" id="A0A660L6C1"/>
<dbReference type="PANTHER" id="PTHR43806:SF65">
    <property type="entry name" value="SERINE PROTEASE APRX"/>
    <property type="match status" value="1"/>
</dbReference>
<dbReference type="SUPFAM" id="SSF52743">
    <property type="entry name" value="Subtilisin-like"/>
    <property type="match status" value="1"/>
</dbReference>
<dbReference type="Pfam" id="PF00082">
    <property type="entry name" value="Peptidase_S8"/>
    <property type="match status" value="1"/>
</dbReference>
<dbReference type="EMBL" id="RBIL01000001">
    <property type="protein sequence ID" value="RKQ90578.1"/>
    <property type="molecule type" value="Genomic_DNA"/>
</dbReference>
<feature type="domain" description="Peptidase S8/S53" evidence="8">
    <location>
        <begin position="118"/>
        <end position="399"/>
    </location>
</feature>
<evidence type="ECO:0000313" key="10">
    <source>
        <dbReference type="Proteomes" id="UP000278962"/>
    </source>
</evidence>
<feature type="active site" description="Charge relay system" evidence="5 6">
    <location>
        <position position="363"/>
    </location>
</feature>
<evidence type="ECO:0000256" key="4">
    <source>
        <dbReference type="ARBA" id="ARBA00022825"/>
    </source>
</evidence>
<dbReference type="InterPro" id="IPR022398">
    <property type="entry name" value="Peptidase_S8_His-AS"/>
</dbReference>
<dbReference type="PROSITE" id="PS51892">
    <property type="entry name" value="SUBTILASE"/>
    <property type="match status" value="1"/>
</dbReference>
<evidence type="ECO:0000256" key="6">
    <source>
        <dbReference type="PROSITE-ProRule" id="PRU01240"/>
    </source>
</evidence>
<protein>
    <submittedName>
        <fullName evidence="9">Serine protease AprX</fullName>
    </submittedName>
</protein>
<comment type="similarity">
    <text evidence="1 6 7">Belongs to the peptidase S8 family.</text>
</comment>
<dbReference type="Gene3D" id="3.40.50.200">
    <property type="entry name" value="Peptidase S8/S53 domain"/>
    <property type="match status" value="1"/>
</dbReference>
<dbReference type="PROSITE" id="PS00137">
    <property type="entry name" value="SUBTILASE_HIS"/>
    <property type="match status" value="1"/>
</dbReference>
<keyword evidence="4 6" id="KW-0720">Serine protease</keyword>
<gene>
    <name evidence="9" type="ORF">C8N24_0390</name>
</gene>
<dbReference type="Proteomes" id="UP000278962">
    <property type="component" value="Unassembled WGS sequence"/>
</dbReference>
<organism evidence="9 10">
    <name type="scientific">Solirubrobacter pauli</name>
    <dbReference type="NCBI Taxonomy" id="166793"/>
    <lineage>
        <taxon>Bacteria</taxon>
        <taxon>Bacillati</taxon>
        <taxon>Actinomycetota</taxon>
        <taxon>Thermoleophilia</taxon>
        <taxon>Solirubrobacterales</taxon>
        <taxon>Solirubrobacteraceae</taxon>
        <taxon>Solirubrobacter</taxon>
    </lineage>
</organism>
<dbReference type="InterPro" id="IPR015500">
    <property type="entry name" value="Peptidase_S8_subtilisin-rel"/>
</dbReference>
<dbReference type="InterPro" id="IPR037045">
    <property type="entry name" value="S8pro/Inhibitor_I9_sf"/>
</dbReference>
<dbReference type="Gene3D" id="3.30.70.80">
    <property type="entry name" value="Peptidase S8 propeptide/proteinase inhibitor I9"/>
    <property type="match status" value="1"/>
</dbReference>
<reference evidence="9 10" key="1">
    <citation type="submission" date="2018-10" db="EMBL/GenBank/DDBJ databases">
        <title>Genomic Encyclopedia of Archaeal and Bacterial Type Strains, Phase II (KMG-II): from individual species to whole genera.</title>
        <authorList>
            <person name="Goeker M."/>
        </authorList>
    </citation>
    <scope>NUCLEOTIDE SEQUENCE [LARGE SCALE GENOMIC DNA]</scope>
    <source>
        <strain evidence="9 10">DSM 14954</strain>
    </source>
</reference>
<keyword evidence="10" id="KW-1185">Reference proteome</keyword>
<dbReference type="PRINTS" id="PR00723">
    <property type="entry name" value="SUBTILISIN"/>
</dbReference>
<feature type="active site" description="Charge relay system" evidence="5 6">
    <location>
        <position position="127"/>
    </location>
</feature>
<evidence type="ECO:0000313" key="9">
    <source>
        <dbReference type="EMBL" id="RKQ90578.1"/>
    </source>
</evidence>
<keyword evidence="2 6" id="KW-0645">Protease</keyword>
<dbReference type="InterPro" id="IPR036852">
    <property type="entry name" value="Peptidase_S8/S53_dom_sf"/>
</dbReference>
<keyword evidence="3 6" id="KW-0378">Hydrolase</keyword>
<dbReference type="InterPro" id="IPR000209">
    <property type="entry name" value="Peptidase_S8/S53_dom"/>
</dbReference>
<dbReference type="InterPro" id="IPR023827">
    <property type="entry name" value="Peptidase_S8_Asp-AS"/>
</dbReference>
<dbReference type="GO" id="GO:0004252">
    <property type="term" value="F:serine-type endopeptidase activity"/>
    <property type="evidence" value="ECO:0007669"/>
    <property type="project" value="UniProtKB-UniRule"/>
</dbReference>
<dbReference type="PROSITE" id="PS00136">
    <property type="entry name" value="SUBTILASE_ASP"/>
    <property type="match status" value="1"/>
</dbReference>
<comment type="caution">
    <text evidence="9">The sequence shown here is derived from an EMBL/GenBank/DDBJ whole genome shotgun (WGS) entry which is preliminary data.</text>
</comment>
<sequence length="521" mass="53130">MATAADAAPTAAARLAATAKQSPNRSVTAIVQFKVPEAKAKRIVKAHKGTITDKLPAVQGFAVRLPAKQAKALKSAKGVLNVTLNAKVNSTSFSPELLATNFPKTTGADQAWAAGLTGKGVGVAIIDSGINGDIADFKNADGTSRVTNVISNPGATGAGDPVGHGTHVAGIVGGNSAFRTDGLAGKYTGIAPEADLVAIKTSDDAGNSTVLDVINALQFVVDHKDELNIKVVNLSVSADTPGSYRTDPLNAAVEFAWHAGVVVVSAVGNRGDAADAAQYAPGNDPYVISVGATDERETAAPADDTVADFSSRGRTIDGFNKPDVFAPGAKIVAPLAAGSAFSQLAPATSIFEGGQYIRIGGTSMASPVVAGAAALLLQARPDLNPDQVKALLTANVTTTADGVGQVNIPAALAAQVSTAANAGLTPNLSVATALTLAGIDPTRATWTKATWTKATWTKATWTRATWTKATWTAGASGTTAPWARATWTCAACESAGDGVDPTKSTWSRSTWSRSTWSSIEW</sequence>
<feature type="active site" description="Charge relay system" evidence="5 6">
    <location>
        <position position="164"/>
    </location>
</feature>
<evidence type="ECO:0000259" key="8">
    <source>
        <dbReference type="Pfam" id="PF00082"/>
    </source>
</evidence>
<evidence type="ECO:0000256" key="7">
    <source>
        <dbReference type="RuleBase" id="RU003355"/>
    </source>
</evidence>
<dbReference type="GO" id="GO:0006508">
    <property type="term" value="P:proteolysis"/>
    <property type="evidence" value="ECO:0007669"/>
    <property type="project" value="UniProtKB-KW"/>
</dbReference>
<accession>A0A660L6C1</accession>
<dbReference type="InterPro" id="IPR023828">
    <property type="entry name" value="Peptidase_S8_Ser-AS"/>
</dbReference>
<evidence type="ECO:0000256" key="3">
    <source>
        <dbReference type="ARBA" id="ARBA00022801"/>
    </source>
</evidence>
<dbReference type="InterPro" id="IPR050131">
    <property type="entry name" value="Peptidase_S8_subtilisin-like"/>
</dbReference>